<evidence type="ECO:0000313" key="7">
    <source>
        <dbReference type="RefSeq" id="XP_035548927.1"/>
    </source>
</evidence>
<name>A0A6P9F2E8_JUGRE</name>
<evidence type="ECO:0000256" key="2">
    <source>
        <dbReference type="ARBA" id="ARBA00022723"/>
    </source>
</evidence>
<sequence>MLPLSLNLPLQSHSPHLVCLKIMSSHSNLFHLSPAISCILPRSCLSFKYGFQHEDLPVIKWREVVEGHTDREADDVKERVDSIKRMLSSMNDGEISISAYDTAWVALVQDVIGSGLPQFPSTLRWIANNQLPDGSWGDGEIFLAYDRILNTLACVIALKSWNILPEKYQKGISFLNENMSKLESENDEHMPIGFEVAFPSLVEIARSLNIEVPYDSPVFQDIYEKRNVKIERIPRDILHKVPTTLLYSLEGMPGLDWEKLLKLKCQDGSFLFSPSSTAFAVMHTKDLNCLNYLKGVVQRFNGGVPGVYPVDLFEHIWAVDRLQRLGIISRYFQPEIKECINYVSRYWTHKGICWARNSKVYDIDDSAMGFRLLRLHGHEVSADVFQHFKKGGEFCCFGRQSTQAVTGMLNLYRASQVLFPGEKILEDAKQFSSNFLRERQAANQLFDKWIIMKDLSGEVGYALQFPWYASLPRVETRFYLEQYGGQDDVWIGKTLYRMPFVSNKTYLELAKLDYNDCQALHRMELDTIQRWYEECNLGEFGFSKRALLLAYFLAAASIYEPERSRERLAWVKTIALVETIASYFDKEEMRRAFLNEFKIRKSNTKKNGEAILGILLEFLKHLSLEAIVDQDGQEIIHHLRQAWEKWLLEWYSDGDRHKGEAELLAHMINVTAGHSFSEELLSHPQYKRLSGLINKVCCKLSSYQKDKVDSNCSHNITSHANYYVTTPEIESAMQELVQLILHNSEDNIHSDIKQTFLAIAKSFYYAAYCDHGTINFHIAKVLFDRVV</sequence>
<dbReference type="FunFam" id="1.50.10.160:FF:000001">
    <property type="entry name" value="Ent-copalyl diphosphate synthase"/>
    <property type="match status" value="1"/>
</dbReference>
<keyword evidence="2" id="KW-0479">Metal-binding</keyword>
<dbReference type="Proteomes" id="UP000235220">
    <property type="component" value="Chromosome 8"/>
</dbReference>
<dbReference type="FunFam" id="1.50.10.130:FF:000002">
    <property type="entry name" value="Ent-copalyl diphosphate synthase, chloroplastic"/>
    <property type="match status" value="1"/>
</dbReference>
<keyword evidence="6" id="KW-1185">Reference proteome</keyword>
<evidence type="ECO:0000259" key="4">
    <source>
        <dbReference type="Pfam" id="PF01397"/>
    </source>
</evidence>
<dbReference type="InParanoid" id="A0A6P9F2E8"/>
<dbReference type="KEGG" id="jre:109020261"/>
<dbReference type="GO" id="GO:0009507">
    <property type="term" value="C:chloroplast"/>
    <property type="evidence" value="ECO:0000318"/>
    <property type="project" value="GO_Central"/>
</dbReference>
<gene>
    <name evidence="7" type="primary">LOC109020261</name>
</gene>
<dbReference type="SUPFAM" id="SSF48239">
    <property type="entry name" value="Terpenoid cyclases/Protein prenyltransferases"/>
    <property type="match status" value="2"/>
</dbReference>
<dbReference type="InterPro" id="IPR008930">
    <property type="entry name" value="Terpenoid_cyclase/PrenylTrfase"/>
</dbReference>
<dbReference type="GeneID" id="109020261"/>
<dbReference type="OrthoDB" id="2343925at2759"/>
<reference evidence="7" key="1">
    <citation type="submission" date="2025-08" db="UniProtKB">
        <authorList>
            <consortium name="RefSeq"/>
        </authorList>
    </citation>
    <scope>IDENTIFICATION</scope>
    <source>
        <tissue evidence="7">Leaves</tissue>
    </source>
</reference>
<evidence type="ECO:0000256" key="3">
    <source>
        <dbReference type="ARBA" id="ARBA00022842"/>
    </source>
</evidence>
<dbReference type="AlphaFoldDB" id="A0A6P9F2E8"/>
<dbReference type="Gene3D" id="1.50.10.160">
    <property type="match status" value="1"/>
</dbReference>
<organism evidence="6 7">
    <name type="scientific">Juglans regia</name>
    <name type="common">English walnut</name>
    <dbReference type="NCBI Taxonomy" id="51240"/>
    <lineage>
        <taxon>Eukaryota</taxon>
        <taxon>Viridiplantae</taxon>
        <taxon>Streptophyta</taxon>
        <taxon>Embryophyta</taxon>
        <taxon>Tracheophyta</taxon>
        <taxon>Spermatophyta</taxon>
        <taxon>Magnoliopsida</taxon>
        <taxon>eudicotyledons</taxon>
        <taxon>Gunneridae</taxon>
        <taxon>Pentapetalae</taxon>
        <taxon>rosids</taxon>
        <taxon>fabids</taxon>
        <taxon>Fagales</taxon>
        <taxon>Juglandaceae</taxon>
        <taxon>Juglans</taxon>
    </lineage>
</organism>
<dbReference type="PANTHER" id="PTHR31739">
    <property type="entry name" value="ENT-COPALYL DIPHOSPHATE SYNTHASE, CHLOROPLASTIC"/>
    <property type="match status" value="1"/>
</dbReference>
<dbReference type="Gene3D" id="1.50.10.130">
    <property type="entry name" value="Terpene synthase, N-terminal domain"/>
    <property type="match status" value="1"/>
</dbReference>
<feature type="domain" description="Terpene synthase metal-binding" evidence="5">
    <location>
        <begin position="534"/>
        <end position="740"/>
    </location>
</feature>
<dbReference type="Pfam" id="PF01397">
    <property type="entry name" value="Terpene_synth"/>
    <property type="match status" value="1"/>
</dbReference>
<dbReference type="GO" id="GO:0000287">
    <property type="term" value="F:magnesium ion binding"/>
    <property type="evidence" value="ECO:0000318"/>
    <property type="project" value="GO_Central"/>
</dbReference>
<dbReference type="InterPro" id="IPR050148">
    <property type="entry name" value="Terpene_synthase-like"/>
</dbReference>
<proteinExistence type="predicted"/>
<accession>A0A6P9F2E8</accession>
<dbReference type="InterPro" id="IPR005630">
    <property type="entry name" value="Terpene_synthase_metal-bd"/>
</dbReference>
<dbReference type="SFLD" id="SFLDG01605">
    <property type="entry name" value="Terpene_Cyclase_Like_1_N-term"/>
    <property type="match status" value="1"/>
</dbReference>
<dbReference type="PANTHER" id="PTHR31739:SF4">
    <property type="entry name" value="ENT-COPALYL DIPHOSPHATE SYNTHASE, CHLOROPLASTIC"/>
    <property type="match status" value="1"/>
</dbReference>
<dbReference type="Pfam" id="PF03936">
    <property type="entry name" value="Terpene_synth_C"/>
    <property type="match status" value="1"/>
</dbReference>
<dbReference type="InterPro" id="IPR001906">
    <property type="entry name" value="Terpene_synth_N"/>
</dbReference>
<evidence type="ECO:0000256" key="1">
    <source>
        <dbReference type="ARBA" id="ARBA00001946"/>
    </source>
</evidence>
<dbReference type="GO" id="GO:0009686">
    <property type="term" value="P:gibberellin biosynthetic process"/>
    <property type="evidence" value="ECO:0000318"/>
    <property type="project" value="GO_Central"/>
</dbReference>
<keyword evidence="3" id="KW-0460">Magnesium</keyword>
<comment type="cofactor">
    <cofactor evidence="1">
        <name>Mg(2+)</name>
        <dbReference type="ChEBI" id="CHEBI:18420"/>
    </cofactor>
</comment>
<dbReference type="InterPro" id="IPR008949">
    <property type="entry name" value="Isoprenoid_synthase_dom_sf"/>
</dbReference>
<dbReference type="Gene3D" id="1.10.600.10">
    <property type="entry name" value="Farnesyl Diphosphate Synthase"/>
    <property type="match status" value="1"/>
</dbReference>
<protein>
    <submittedName>
        <fullName evidence="7">(-)-kolavenyl diphosphate synthase TPS28, chloroplastic-like</fullName>
    </submittedName>
</protein>
<feature type="domain" description="Terpene synthase N-terminal" evidence="4">
    <location>
        <begin position="256"/>
        <end position="463"/>
    </location>
</feature>
<dbReference type="InterPro" id="IPR036965">
    <property type="entry name" value="Terpene_synth_N_sf"/>
</dbReference>
<dbReference type="SFLD" id="SFLDG01014">
    <property type="entry name" value="Terpene_Cyclase_Like_1_N-term"/>
    <property type="match status" value="1"/>
</dbReference>
<dbReference type="FunCoup" id="A0A6P9F2E8">
    <property type="interactions" value="95"/>
</dbReference>
<dbReference type="SUPFAM" id="SSF48576">
    <property type="entry name" value="Terpenoid synthases"/>
    <property type="match status" value="1"/>
</dbReference>
<evidence type="ECO:0000313" key="6">
    <source>
        <dbReference type="Proteomes" id="UP000235220"/>
    </source>
</evidence>
<evidence type="ECO:0000259" key="5">
    <source>
        <dbReference type="Pfam" id="PF03936"/>
    </source>
</evidence>
<dbReference type="RefSeq" id="XP_035548927.1">
    <property type="nucleotide sequence ID" value="XM_035693034.1"/>
</dbReference>
<dbReference type="GO" id="GO:0010333">
    <property type="term" value="F:terpene synthase activity"/>
    <property type="evidence" value="ECO:0000318"/>
    <property type="project" value="GO_Central"/>
</dbReference>